<evidence type="ECO:0000256" key="1">
    <source>
        <dbReference type="SAM" id="MobiDB-lite"/>
    </source>
</evidence>
<feature type="signal peptide" evidence="2">
    <location>
        <begin position="1"/>
        <end position="26"/>
    </location>
</feature>
<gene>
    <name evidence="3" type="ORF">GCM10023208_07640</name>
</gene>
<dbReference type="EMBL" id="BAABHV010000006">
    <property type="protein sequence ID" value="GAA5049413.1"/>
    <property type="molecule type" value="Genomic_DNA"/>
</dbReference>
<reference evidence="4" key="1">
    <citation type="journal article" date="2019" name="Int. J. Syst. Evol. Microbiol.">
        <title>The Global Catalogue of Microorganisms (GCM) 10K type strain sequencing project: providing services to taxonomists for standard genome sequencing and annotation.</title>
        <authorList>
            <consortium name="The Broad Institute Genomics Platform"/>
            <consortium name="The Broad Institute Genome Sequencing Center for Infectious Disease"/>
            <person name="Wu L."/>
            <person name="Ma J."/>
        </authorList>
    </citation>
    <scope>NUCLEOTIDE SEQUENCE [LARGE SCALE GENOMIC DNA]</scope>
    <source>
        <strain evidence="4">JCM 18014</strain>
    </source>
</reference>
<feature type="chain" id="PRO_5046891037" evidence="2">
    <location>
        <begin position="27"/>
        <end position="218"/>
    </location>
</feature>
<sequence length="218" mass="23948">MRHAAQMVARFFLFLAALCLSAPALADDHDASLDGHWAFRIDDATIFVFLLEQQEDGGWEGAWTRPAQIDSNGVIFRAMAGQQTVRPTSVSERNGALQLTFAGPGDTGRNDVLRFRQSGENRAELNYVGIPGDPYPLVRVAPDTPLGPFDDVRIYDRDNAVTEADYVAQSERLSEKEATEGSEEEADAAEAEEPTGADVEAESEEERPRITADFLDDL</sequence>
<organism evidence="3 4">
    <name type="scientific">Erythrobacter westpacificensis</name>
    <dbReference type="NCBI Taxonomy" id="1055231"/>
    <lineage>
        <taxon>Bacteria</taxon>
        <taxon>Pseudomonadati</taxon>
        <taxon>Pseudomonadota</taxon>
        <taxon>Alphaproteobacteria</taxon>
        <taxon>Sphingomonadales</taxon>
        <taxon>Erythrobacteraceae</taxon>
        <taxon>Erythrobacter/Porphyrobacter group</taxon>
        <taxon>Erythrobacter</taxon>
    </lineage>
</organism>
<feature type="region of interest" description="Disordered" evidence="1">
    <location>
        <begin position="166"/>
        <end position="218"/>
    </location>
</feature>
<evidence type="ECO:0000313" key="4">
    <source>
        <dbReference type="Proteomes" id="UP001500518"/>
    </source>
</evidence>
<comment type="caution">
    <text evidence="3">The sequence shown here is derived from an EMBL/GenBank/DDBJ whole genome shotgun (WGS) entry which is preliminary data.</text>
</comment>
<dbReference type="Proteomes" id="UP001500518">
    <property type="component" value="Unassembled WGS sequence"/>
</dbReference>
<protein>
    <submittedName>
        <fullName evidence="3">Uncharacterized protein</fullName>
    </submittedName>
</protein>
<feature type="compositionally biased region" description="Acidic residues" evidence="1">
    <location>
        <begin position="180"/>
        <end position="205"/>
    </location>
</feature>
<accession>A0ABP9K5H0</accession>
<keyword evidence="4" id="KW-1185">Reference proteome</keyword>
<name>A0ABP9K5H0_9SPHN</name>
<evidence type="ECO:0000256" key="2">
    <source>
        <dbReference type="SAM" id="SignalP"/>
    </source>
</evidence>
<evidence type="ECO:0000313" key="3">
    <source>
        <dbReference type="EMBL" id="GAA5049413.1"/>
    </source>
</evidence>
<proteinExistence type="predicted"/>
<keyword evidence="2" id="KW-0732">Signal</keyword>